<protein>
    <submittedName>
        <fullName evidence="2">Uncharacterized protein</fullName>
    </submittedName>
</protein>
<evidence type="ECO:0000313" key="2">
    <source>
        <dbReference type="EMBL" id="KAK3279261.1"/>
    </source>
</evidence>
<sequence>MMLSSTSTSSHRQESPAGPNEDPVLTPGPAVEADMAPAVDIEIEREDALAEHAGIELERAVPTGGMASESVTQTSPDTWRSPEEPGRVRASTRWPALREDIREETYSSGVTRM</sequence>
<feature type="region of interest" description="Disordered" evidence="1">
    <location>
        <begin position="1"/>
        <end position="35"/>
    </location>
</feature>
<feature type="compositionally biased region" description="Polar residues" evidence="1">
    <location>
        <begin position="69"/>
        <end position="78"/>
    </location>
</feature>
<organism evidence="2 3">
    <name type="scientific">Cymbomonas tetramitiformis</name>
    <dbReference type="NCBI Taxonomy" id="36881"/>
    <lineage>
        <taxon>Eukaryota</taxon>
        <taxon>Viridiplantae</taxon>
        <taxon>Chlorophyta</taxon>
        <taxon>Pyramimonadophyceae</taxon>
        <taxon>Pyramimonadales</taxon>
        <taxon>Pyramimonadaceae</taxon>
        <taxon>Cymbomonas</taxon>
    </lineage>
</organism>
<dbReference type="Proteomes" id="UP001190700">
    <property type="component" value="Unassembled WGS sequence"/>
</dbReference>
<reference evidence="2 3" key="1">
    <citation type="journal article" date="2015" name="Genome Biol. Evol.">
        <title>Comparative Genomics of a Bacterivorous Green Alga Reveals Evolutionary Causalities and Consequences of Phago-Mixotrophic Mode of Nutrition.</title>
        <authorList>
            <person name="Burns J.A."/>
            <person name="Paasch A."/>
            <person name="Narechania A."/>
            <person name="Kim E."/>
        </authorList>
    </citation>
    <scope>NUCLEOTIDE SEQUENCE [LARGE SCALE GENOMIC DNA]</scope>
    <source>
        <strain evidence="2 3">PLY_AMNH</strain>
    </source>
</reference>
<feature type="compositionally biased region" description="Low complexity" evidence="1">
    <location>
        <begin position="1"/>
        <end position="10"/>
    </location>
</feature>
<accession>A0AAE0GKV9</accession>
<comment type="caution">
    <text evidence="2">The sequence shown here is derived from an EMBL/GenBank/DDBJ whole genome shotgun (WGS) entry which is preliminary data.</text>
</comment>
<evidence type="ECO:0000256" key="1">
    <source>
        <dbReference type="SAM" id="MobiDB-lite"/>
    </source>
</evidence>
<name>A0AAE0GKV9_9CHLO</name>
<gene>
    <name evidence="2" type="ORF">CYMTET_12843</name>
</gene>
<keyword evidence="3" id="KW-1185">Reference proteome</keyword>
<dbReference type="AlphaFoldDB" id="A0AAE0GKV9"/>
<proteinExistence type="predicted"/>
<dbReference type="EMBL" id="LGRX02005042">
    <property type="protein sequence ID" value="KAK3279261.1"/>
    <property type="molecule type" value="Genomic_DNA"/>
</dbReference>
<feature type="region of interest" description="Disordered" evidence="1">
    <location>
        <begin position="58"/>
        <end position="96"/>
    </location>
</feature>
<evidence type="ECO:0000313" key="3">
    <source>
        <dbReference type="Proteomes" id="UP001190700"/>
    </source>
</evidence>